<dbReference type="AlphaFoldDB" id="A0A5D0GD85"/>
<proteinExistence type="predicted"/>
<feature type="domain" description="Glycosyl transferase family 1" evidence="1">
    <location>
        <begin position="188"/>
        <end position="337"/>
    </location>
</feature>
<dbReference type="Gene3D" id="3.40.50.2000">
    <property type="entry name" value="Glycogen Phosphorylase B"/>
    <property type="match status" value="2"/>
</dbReference>
<dbReference type="SUPFAM" id="SSF53756">
    <property type="entry name" value="UDP-Glycosyltransferase/glycogen phosphorylase"/>
    <property type="match status" value="1"/>
</dbReference>
<dbReference type="PANTHER" id="PTHR12526">
    <property type="entry name" value="GLYCOSYLTRANSFERASE"/>
    <property type="match status" value="1"/>
</dbReference>
<accession>A0A5D0GD85</accession>
<gene>
    <name evidence="3" type="ORF">FVF61_05850</name>
</gene>
<evidence type="ECO:0000313" key="3">
    <source>
        <dbReference type="EMBL" id="TYA56660.1"/>
    </source>
</evidence>
<organism evidence="3 4">
    <name type="scientific">Formosa maritima</name>
    <dbReference type="NCBI Taxonomy" id="2592046"/>
    <lineage>
        <taxon>Bacteria</taxon>
        <taxon>Pseudomonadati</taxon>
        <taxon>Bacteroidota</taxon>
        <taxon>Flavobacteriia</taxon>
        <taxon>Flavobacteriales</taxon>
        <taxon>Flavobacteriaceae</taxon>
        <taxon>Formosa</taxon>
    </lineage>
</organism>
<name>A0A5D0GD85_9FLAO</name>
<dbReference type="GO" id="GO:0016757">
    <property type="term" value="F:glycosyltransferase activity"/>
    <property type="evidence" value="ECO:0007669"/>
    <property type="project" value="InterPro"/>
</dbReference>
<protein>
    <submittedName>
        <fullName evidence="3">Glycosyltransferase</fullName>
    </submittedName>
</protein>
<evidence type="ECO:0000259" key="1">
    <source>
        <dbReference type="Pfam" id="PF00534"/>
    </source>
</evidence>
<keyword evidence="3" id="KW-0808">Transferase</keyword>
<keyword evidence="4" id="KW-1185">Reference proteome</keyword>
<sequence>MATIYPLCLIKMIKVLFTIPNFDTAGSGKALLHVAKRLDPDRFEVHIACMHAKGAFFKTVEQSGIPIHILNFTTPMRPYLKGLKACYQISKKLKEIGPDIIHSFHYAADYSEPLAAKMAGIKWVYTKKNMNWGGSSKNAWKLRSFLATAIAAQNTDMLELFFKNSSKTVLIPRGVDVEAFKPRIKNKTLANKWQIEPNQRILMCVANLVPVKGIEILIQAFHRIHSQCPDWKLIIVGDHSNAYGQEIIALADKLDLKEKVLFCGKQNNIQDYLSLAEVVVLPTLNKGRKEGSPVSLLEAMACAKIVLGSNISGIKDQLQVYPDYLVKAGCVKSWIQALLNQMSRTKVENENLGIQFREYVLKEYTIEKEVFKTMELYLKSLGKEYEII</sequence>
<reference evidence="3 4" key="1">
    <citation type="submission" date="2019-08" db="EMBL/GenBank/DDBJ databases">
        <title>Formosa sediminis sp. nov., isolated from marine sediment.</title>
        <authorList>
            <person name="Cao W.R."/>
        </authorList>
    </citation>
    <scope>NUCLEOTIDE SEQUENCE [LARGE SCALE GENOMIC DNA]</scope>
    <source>
        <strain evidence="3 4">1494</strain>
    </source>
</reference>
<dbReference type="InterPro" id="IPR028098">
    <property type="entry name" value="Glyco_trans_4-like_N"/>
</dbReference>
<evidence type="ECO:0000313" key="4">
    <source>
        <dbReference type="Proteomes" id="UP000324550"/>
    </source>
</evidence>
<dbReference type="Pfam" id="PF13439">
    <property type="entry name" value="Glyco_transf_4"/>
    <property type="match status" value="1"/>
</dbReference>
<comment type="caution">
    <text evidence="3">The sequence shown here is derived from an EMBL/GenBank/DDBJ whole genome shotgun (WGS) entry which is preliminary data.</text>
</comment>
<dbReference type="Proteomes" id="UP000324550">
    <property type="component" value="Unassembled WGS sequence"/>
</dbReference>
<feature type="domain" description="Glycosyltransferase subfamily 4-like N-terminal" evidence="2">
    <location>
        <begin position="26"/>
        <end position="178"/>
    </location>
</feature>
<dbReference type="Pfam" id="PF00534">
    <property type="entry name" value="Glycos_transf_1"/>
    <property type="match status" value="1"/>
</dbReference>
<dbReference type="InterPro" id="IPR001296">
    <property type="entry name" value="Glyco_trans_1"/>
</dbReference>
<dbReference type="PANTHER" id="PTHR12526:SF630">
    <property type="entry name" value="GLYCOSYLTRANSFERASE"/>
    <property type="match status" value="1"/>
</dbReference>
<evidence type="ECO:0000259" key="2">
    <source>
        <dbReference type="Pfam" id="PF13439"/>
    </source>
</evidence>
<dbReference type="EMBL" id="VSFC01000030">
    <property type="protein sequence ID" value="TYA56660.1"/>
    <property type="molecule type" value="Genomic_DNA"/>
</dbReference>